<dbReference type="SUPFAM" id="SSF81324">
    <property type="entry name" value="Voltage-gated potassium channels"/>
    <property type="match status" value="1"/>
</dbReference>
<dbReference type="PANTHER" id="PTHR11003">
    <property type="entry name" value="POTASSIUM CHANNEL, SUBFAMILY K"/>
    <property type="match status" value="1"/>
</dbReference>
<protein>
    <recommendedName>
        <fullName evidence="9">Potassium channel domain-containing protein</fullName>
    </recommendedName>
</protein>
<dbReference type="Pfam" id="PF07885">
    <property type="entry name" value="Ion_trans_2"/>
    <property type="match status" value="1"/>
</dbReference>
<evidence type="ECO:0000256" key="7">
    <source>
        <dbReference type="ARBA" id="ARBA00023303"/>
    </source>
</evidence>
<dbReference type="InterPro" id="IPR013099">
    <property type="entry name" value="K_chnl_dom"/>
</dbReference>
<evidence type="ECO:0000256" key="4">
    <source>
        <dbReference type="ARBA" id="ARBA00022989"/>
    </source>
</evidence>
<feature type="transmembrane region" description="Helical" evidence="8">
    <location>
        <begin position="6"/>
        <end position="25"/>
    </location>
</feature>
<keyword evidence="4 8" id="KW-1133">Transmembrane helix</keyword>
<keyword evidence="3 8" id="KW-0812">Transmembrane</keyword>
<dbReference type="PANTHER" id="PTHR11003:SF352">
    <property type="entry name" value="BCDNA.GH04802-RELATED"/>
    <property type="match status" value="1"/>
</dbReference>
<feature type="non-terminal residue" evidence="10">
    <location>
        <position position="127"/>
    </location>
</feature>
<keyword evidence="2" id="KW-0813">Transport</keyword>
<comment type="subcellular location">
    <subcellularLocation>
        <location evidence="1">Membrane</location>
        <topology evidence="1">Multi-pass membrane protein</topology>
    </subcellularLocation>
</comment>
<dbReference type="EMBL" id="GEBQ01022795">
    <property type="protein sequence ID" value="JAT17182.1"/>
    <property type="molecule type" value="Transcribed_RNA"/>
</dbReference>
<accession>A0A1B6L0F5</accession>
<dbReference type="Gene3D" id="1.10.287.70">
    <property type="match status" value="1"/>
</dbReference>
<keyword evidence="6 8" id="KW-0472">Membrane</keyword>
<proteinExistence type="predicted"/>
<evidence type="ECO:0000259" key="9">
    <source>
        <dbReference type="Pfam" id="PF07885"/>
    </source>
</evidence>
<gene>
    <name evidence="10" type="ORF">g.53053</name>
</gene>
<sequence length="127" mass="13448">ELHWTFSGAVLYSVTVVTTIGYGNISPRTAEGKVVTMLYALVGVPLMLVCLSNLGAVLAQTFQAAYSRVCCTKPPQKCSGNHQMTALPQGGARSTLVAVGVGSDSGRAVCSLTPEARQLLRRQHLNQ</sequence>
<dbReference type="GO" id="GO:0022841">
    <property type="term" value="F:potassium ion leak channel activity"/>
    <property type="evidence" value="ECO:0007669"/>
    <property type="project" value="TreeGrafter"/>
</dbReference>
<evidence type="ECO:0000313" key="10">
    <source>
        <dbReference type="EMBL" id="JAT17182.1"/>
    </source>
</evidence>
<organism evidence="10">
    <name type="scientific">Graphocephala atropunctata</name>
    <dbReference type="NCBI Taxonomy" id="36148"/>
    <lineage>
        <taxon>Eukaryota</taxon>
        <taxon>Metazoa</taxon>
        <taxon>Ecdysozoa</taxon>
        <taxon>Arthropoda</taxon>
        <taxon>Hexapoda</taxon>
        <taxon>Insecta</taxon>
        <taxon>Pterygota</taxon>
        <taxon>Neoptera</taxon>
        <taxon>Paraneoptera</taxon>
        <taxon>Hemiptera</taxon>
        <taxon>Auchenorrhyncha</taxon>
        <taxon>Membracoidea</taxon>
        <taxon>Cicadellidae</taxon>
        <taxon>Cicadellinae</taxon>
        <taxon>Cicadellini</taxon>
        <taxon>Graphocephala</taxon>
    </lineage>
</organism>
<feature type="domain" description="Potassium channel" evidence="9">
    <location>
        <begin position="4"/>
        <end position="59"/>
    </location>
</feature>
<dbReference type="GO" id="GO:0030322">
    <property type="term" value="P:stabilization of membrane potential"/>
    <property type="evidence" value="ECO:0007669"/>
    <property type="project" value="TreeGrafter"/>
</dbReference>
<evidence type="ECO:0000256" key="2">
    <source>
        <dbReference type="ARBA" id="ARBA00022448"/>
    </source>
</evidence>
<evidence type="ECO:0000256" key="1">
    <source>
        <dbReference type="ARBA" id="ARBA00004141"/>
    </source>
</evidence>
<evidence type="ECO:0000256" key="3">
    <source>
        <dbReference type="ARBA" id="ARBA00022692"/>
    </source>
</evidence>
<feature type="transmembrane region" description="Helical" evidence="8">
    <location>
        <begin position="37"/>
        <end position="59"/>
    </location>
</feature>
<dbReference type="GO" id="GO:0015271">
    <property type="term" value="F:outward rectifier potassium channel activity"/>
    <property type="evidence" value="ECO:0007669"/>
    <property type="project" value="TreeGrafter"/>
</dbReference>
<reference evidence="10" key="1">
    <citation type="submission" date="2015-11" db="EMBL/GenBank/DDBJ databases">
        <title>De novo transcriptome assembly of four potential Pierce s Disease insect vectors from Arizona vineyards.</title>
        <authorList>
            <person name="Tassone E.E."/>
        </authorList>
    </citation>
    <scope>NUCLEOTIDE SEQUENCE</scope>
</reference>
<keyword evidence="7" id="KW-0407">Ion channel</keyword>
<evidence type="ECO:0000256" key="8">
    <source>
        <dbReference type="SAM" id="Phobius"/>
    </source>
</evidence>
<keyword evidence="5" id="KW-0406">Ion transport</keyword>
<dbReference type="AlphaFoldDB" id="A0A1B6L0F5"/>
<dbReference type="InterPro" id="IPR003280">
    <property type="entry name" value="2pore_dom_K_chnl"/>
</dbReference>
<name>A0A1B6L0F5_9HEMI</name>
<feature type="non-terminal residue" evidence="10">
    <location>
        <position position="1"/>
    </location>
</feature>
<dbReference type="GO" id="GO:0005886">
    <property type="term" value="C:plasma membrane"/>
    <property type="evidence" value="ECO:0007669"/>
    <property type="project" value="TreeGrafter"/>
</dbReference>
<evidence type="ECO:0000256" key="5">
    <source>
        <dbReference type="ARBA" id="ARBA00023065"/>
    </source>
</evidence>
<evidence type="ECO:0000256" key="6">
    <source>
        <dbReference type="ARBA" id="ARBA00023136"/>
    </source>
</evidence>